<dbReference type="InterPro" id="IPR051329">
    <property type="entry name" value="NIR_SIR_4Fe-4S"/>
</dbReference>
<reference evidence="8 9" key="1">
    <citation type="submission" date="2018-09" db="EMBL/GenBank/DDBJ databases">
        <title>Genome sequencing of Nocardioides immobilis CCTCC AB 2017083 for comparison to Nocardioides silvaticus.</title>
        <authorList>
            <person name="Li C."/>
            <person name="Wang G."/>
        </authorList>
    </citation>
    <scope>NUCLEOTIDE SEQUENCE [LARGE SCALE GENOMIC DNA]</scope>
    <source>
        <strain evidence="8 9">CCTCC AB 2017083</strain>
    </source>
</reference>
<dbReference type="EMBL" id="QXGH01000030">
    <property type="protein sequence ID" value="RHW24666.1"/>
    <property type="molecule type" value="Genomic_DNA"/>
</dbReference>
<dbReference type="InterPro" id="IPR036136">
    <property type="entry name" value="Nit/Sulf_reduc_fer-like_dom_sf"/>
</dbReference>
<protein>
    <submittedName>
        <fullName evidence="8">Nitrite reductase</fullName>
    </submittedName>
</protein>
<evidence type="ECO:0000256" key="5">
    <source>
        <dbReference type="ARBA" id="ARBA00023004"/>
    </source>
</evidence>
<dbReference type="Proteomes" id="UP000283644">
    <property type="component" value="Unassembled WGS sequence"/>
</dbReference>
<comment type="caution">
    <text evidence="8">The sequence shown here is derived from an EMBL/GenBank/DDBJ whole genome shotgun (WGS) entry which is preliminary data.</text>
</comment>
<evidence type="ECO:0000256" key="4">
    <source>
        <dbReference type="ARBA" id="ARBA00023002"/>
    </source>
</evidence>
<dbReference type="PANTHER" id="PTHR32439">
    <property type="entry name" value="FERREDOXIN--NITRITE REDUCTASE, CHLOROPLASTIC"/>
    <property type="match status" value="1"/>
</dbReference>
<evidence type="ECO:0000313" key="8">
    <source>
        <dbReference type="EMBL" id="RHW24666.1"/>
    </source>
</evidence>
<keyword evidence="6" id="KW-0411">Iron-sulfur</keyword>
<dbReference type="GO" id="GO:0051539">
    <property type="term" value="F:4 iron, 4 sulfur cluster binding"/>
    <property type="evidence" value="ECO:0007669"/>
    <property type="project" value="UniProtKB-KW"/>
</dbReference>
<evidence type="ECO:0000259" key="7">
    <source>
        <dbReference type="Pfam" id="PF03460"/>
    </source>
</evidence>
<proteinExistence type="predicted"/>
<gene>
    <name evidence="8" type="ORF">D0Z08_23320</name>
</gene>
<dbReference type="OrthoDB" id="105450at2"/>
<keyword evidence="4" id="KW-0560">Oxidoreductase</keyword>
<dbReference type="Pfam" id="PF03460">
    <property type="entry name" value="NIR_SIR_ferr"/>
    <property type="match status" value="1"/>
</dbReference>
<dbReference type="PANTHER" id="PTHR32439:SF9">
    <property type="entry name" value="BLR3264 PROTEIN"/>
    <property type="match status" value="1"/>
</dbReference>
<dbReference type="Gene3D" id="3.30.413.10">
    <property type="entry name" value="Sulfite Reductase Hemoprotein, domain 1"/>
    <property type="match status" value="1"/>
</dbReference>
<keyword evidence="9" id="KW-1185">Reference proteome</keyword>
<evidence type="ECO:0000256" key="1">
    <source>
        <dbReference type="ARBA" id="ARBA00022485"/>
    </source>
</evidence>
<organism evidence="8 9">
    <name type="scientific">Nocardioides immobilis</name>
    <dbReference type="NCBI Taxonomy" id="2049295"/>
    <lineage>
        <taxon>Bacteria</taxon>
        <taxon>Bacillati</taxon>
        <taxon>Actinomycetota</taxon>
        <taxon>Actinomycetes</taxon>
        <taxon>Propionibacteriales</taxon>
        <taxon>Nocardioidaceae</taxon>
        <taxon>Nocardioides</taxon>
    </lineage>
</organism>
<dbReference type="InterPro" id="IPR045854">
    <property type="entry name" value="NO2/SO3_Rdtase_4Fe4S_sf"/>
</dbReference>
<accession>A0A417XWB6</accession>
<dbReference type="SUPFAM" id="SSF55124">
    <property type="entry name" value="Nitrite/Sulfite reductase N-terminal domain-like"/>
    <property type="match status" value="1"/>
</dbReference>
<dbReference type="RefSeq" id="WP_118927677.1">
    <property type="nucleotide sequence ID" value="NZ_QXGH01000030.1"/>
</dbReference>
<keyword evidence="5" id="KW-0408">Iron</keyword>
<keyword evidence="2" id="KW-0349">Heme</keyword>
<keyword evidence="3" id="KW-0479">Metal-binding</keyword>
<dbReference type="GO" id="GO:0046872">
    <property type="term" value="F:metal ion binding"/>
    <property type="evidence" value="ECO:0007669"/>
    <property type="project" value="UniProtKB-KW"/>
</dbReference>
<dbReference type="Gene3D" id="3.90.480.10">
    <property type="entry name" value="Sulfite Reductase Hemoprotein,Domain 2"/>
    <property type="match status" value="1"/>
</dbReference>
<evidence type="ECO:0000313" key="9">
    <source>
        <dbReference type="Proteomes" id="UP000283644"/>
    </source>
</evidence>
<evidence type="ECO:0000256" key="6">
    <source>
        <dbReference type="ARBA" id="ARBA00023014"/>
    </source>
</evidence>
<sequence>MSVTVSGTTRTRPDRCPGVLRPWPGDDGALVRIRVPGGRLRAASLMALAAVAEEYGDARVHVTGRANLQLRGLPLSDGVLPERVVTAIEATGLLPSRAHDLARNVLTSPLTGLVGGRADLRQVTAALDALLLSEPALAALPGRFLFTLDDGRGDLADRHRDLGLVALDAETGRLRIGQQWGRVVPLTDAPTALVGYALLFLDRRGAGPAAAWHVDELERPLVHAEPSHAEPSHAELVDASVPLPYGPVADLPSLTHFAVGEDGIDPATAVAWAARTPEVVITPWHGVLV</sequence>
<name>A0A417XWB6_9ACTN</name>
<dbReference type="AlphaFoldDB" id="A0A417XWB6"/>
<dbReference type="InterPro" id="IPR005117">
    <property type="entry name" value="NiRdtase/SiRdtase_haem-b_fer"/>
</dbReference>
<dbReference type="SUPFAM" id="SSF56014">
    <property type="entry name" value="Nitrite and sulphite reductase 4Fe-4S domain-like"/>
    <property type="match status" value="1"/>
</dbReference>
<evidence type="ECO:0000256" key="3">
    <source>
        <dbReference type="ARBA" id="ARBA00022723"/>
    </source>
</evidence>
<feature type="domain" description="Nitrite/Sulfite reductase ferredoxin-like" evidence="7">
    <location>
        <begin position="28"/>
        <end position="77"/>
    </location>
</feature>
<keyword evidence="1" id="KW-0004">4Fe-4S</keyword>
<evidence type="ECO:0000256" key="2">
    <source>
        <dbReference type="ARBA" id="ARBA00022617"/>
    </source>
</evidence>
<dbReference type="GO" id="GO:0016491">
    <property type="term" value="F:oxidoreductase activity"/>
    <property type="evidence" value="ECO:0007669"/>
    <property type="project" value="UniProtKB-KW"/>
</dbReference>